<proteinExistence type="predicted"/>
<evidence type="ECO:0000313" key="1">
    <source>
        <dbReference type="EMBL" id="MEA5443432.1"/>
    </source>
</evidence>
<reference evidence="1 2" key="1">
    <citation type="submission" date="2023-12" db="EMBL/GenBank/DDBJ databases">
        <title>Baltic Sea Cyanobacteria.</title>
        <authorList>
            <person name="Delbaje E."/>
            <person name="Fewer D.P."/>
            <person name="Shishido T.K."/>
        </authorList>
    </citation>
    <scope>NUCLEOTIDE SEQUENCE [LARGE SCALE GENOMIC DNA]</scope>
    <source>
        <strain evidence="1 2">UHCC 0281</strain>
    </source>
</reference>
<sequence length="96" mass="10236">MARQILMAARAVSARLFVSDDLPFGGVLAYKQHVWVALSCGASIADSLAHLDGAGKGRCHSKLSSIDDINGKHLVAYLTLGVQAAQEQACHRHPLE</sequence>
<comment type="caution">
    <text evidence="1">The sequence shown here is derived from an EMBL/GenBank/DDBJ whole genome shotgun (WGS) entry which is preliminary data.</text>
</comment>
<gene>
    <name evidence="1" type="ORF">VB739_12775</name>
</gene>
<name>A0ABU5SYJ6_9CYAN</name>
<keyword evidence="2" id="KW-1185">Reference proteome</keyword>
<dbReference type="EMBL" id="JAYGHY010000049">
    <property type="protein sequence ID" value="MEA5443432.1"/>
    <property type="molecule type" value="Genomic_DNA"/>
</dbReference>
<dbReference type="RefSeq" id="WP_323357421.1">
    <property type="nucleotide sequence ID" value="NZ_JAYGHY010000049.1"/>
</dbReference>
<organism evidence="1 2">
    <name type="scientific">Cyanobium gracile UHCC 0281</name>
    <dbReference type="NCBI Taxonomy" id="3110309"/>
    <lineage>
        <taxon>Bacteria</taxon>
        <taxon>Bacillati</taxon>
        <taxon>Cyanobacteriota</taxon>
        <taxon>Cyanophyceae</taxon>
        <taxon>Synechococcales</taxon>
        <taxon>Prochlorococcaceae</taxon>
        <taxon>Cyanobium</taxon>
    </lineage>
</organism>
<evidence type="ECO:0000313" key="2">
    <source>
        <dbReference type="Proteomes" id="UP001302329"/>
    </source>
</evidence>
<dbReference type="Proteomes" id="UP001302329">
    <property type="component" value="Unassembled WGS sequence"/>
</dbReference>
<protein>
    <submittedName>
        <fullName evidence="1">Uncharacterized protein</fullName>
    </submittedName>
</protein>
<accession>A0ABU5SYJ6</accession>